<dbReference type="AlphaFoldDB" id="A0A2C5YPW1"/>
<gene>
    <name evidence="3" type="ORF">CDD82_99</name>
</gene>
<evidence type="ECO:0000256" key="1">
    <source>
        <dbReference type="SAM" id="MobiDB-lite"/>
    </source>
</evidence>
<keyword evidence="2" id="KW-1133">Transmembrane helix</keyword>
<feature type="transmembrane region" description="Helical" evidence="2">
    <location>
        <begin position="64"/>
        <end position="84"/>
    </location>
</feature>
<feature type="transmembrane region" description="Helical" evidence="2">
    <location>
        <begin position="194"/>
        <end position="213"/>
    </location>
</feature>
<sequence length="246" mass="27404">MPLRLNLRPQRSSPATIRHWHRHPDHHGCHPNEATASQKPSLARSDSAHSRYVHMLLDQDDIPALHNILASVFVWLLLAGFLVFPGTFTSIRYSLERQGDDGAALQDDGDWNAQTKHKILNSINNVPLLVLGAVACGVSLVGIATLAIRHVGNYVWLSNKIFVPAMANCMAGLISTLVGVYAHQHGSWSITAKVTAIVEGSGLVISIALFLIFDTYLLSKVRQKHNGHYQQWPTDRNIENNYMHKW</sequence>
<proteinExistence type="predicted"/>
<feature type="region of interest" description="Disordered" evidence="1">
    <location>
        <begin position="21"/>
        <end position="43"/>
    </location>
</feature>
<comment type="caution">
    <text evidence="3">The sequence shown here is derived from an EMBL/GenBank/DDBJ whole genome shotgun (WGS) entry which is preliminary data.</text>
</comment>
<organism evidence="3 4">
    <name type="scientific">Ophiocordyceps australis</name>
    <dbReference type="NCBI Taxonomy" id="1399860"/>
    <lineage>
        <taxon>Eukaryota</taxon>
        <taxon>Fungi</taxon>
        <taxon>Dikarya</taxon>
        <taxon>Ascomycota</taxon>
        <taxon>Pezizomycotina</taxon>
        <taxon>Sordariomycetes</taxon>
        <taxon>Hypocreomycetidae</taxon>
        <taxon>Hypocreales</taxon>
        <taxon>Ophiocordycipitaceae</taxon>
        <taxon>Ophiocordyceps</taxon>
    </lineage>
</organism>
<dbReference type="Proteomes" id="UP000224854">
    <property type="component" value="Unassembled WGS sequence"/>
</dbReference>
<evidence type="ECO:0000256" key="2">
    <source>
        <dbReference type="SAM" id="Phobius"/>
    </source>
</evidence>
<keyword evidence="2" id="KW-0472">Membrane</keyword>
<accession>A0A2C5YPW1</accession>
<evidence type="ECO:0000313" key="3">
    <source>
        <dbReference type="EMBL" id="PHH69064.1"/>
    </source>
</evidence>
<feature type="transmembrane region" description="Helical" evidence="2">
    <location>
        <begin position="126"/>
        <end position="149"/>
    </location>
</feature>
<feature type="transmembrane region" description="Helical" evidence="2">
    <location>
        <begin position="161"/>
        <end position="182"/>
    </location>
</feature>
<keyword evidence="4" id="KW-1185">Reference proteome</keyword>
<evidence type="ECO:0000313" key="4">
    <source>
        <dbReference type="Proteomes" id="UP000224854"/>
    </source>
</evidence>
<dbReference type="EMBL" id="NJEU01001005">
    <property type="protein sequence ID" value="PHH69064.1"/>
    <property type="molecule type" value="Genomic_DNA"/>
</dbReference>
<reference evidence="3 4" key="1">
    <citation type="submission" date="2017-06" db="EMBL/GenBank/DDBJ databases">
        <title>Ant-infecting Ophiocordyceps genomes reveal a high diversity of potential behavioral manipulation genes and a possible major role for enterotoxins.</title>
        <authorList>
            <person name="De Bekker C."/>
            <person name="Evans H.C."/>
            <person name="Brachmann A."/>
            <person name="Hughes D.P."/>
        </authorList>
    </citation>
    <scope>NUCLEOTIDE SEQUENCE [LARGE SCALE GENOMIC DNA]</scope>
    <source>
        <strain evidence="3 4">1348a</strain>
    </source>
</reference>
<keyword evidence="2" id="KW-0812">Transmembrane</keyword>
<dbReference type="OrthoDB" id="3254104at2759"/>
<protein>
    <submittedName>
        <fullName evidence="3">Uncharacterized protein</fullName>
    </submittedName>
</protein>
<name>A0A2C5YPW1_9HYPO</name>